<dbReference type="Gene3D" id="2.40.420.20">
    <property type="match status" value="1"/>
</dbReference>
<evidence type="ECO:0000313" key="6">
    <source>
        <dbReference type="EMBL" id="SEK49069.1"/>
    </source>
</evidence>
<protein>
    <submittedName>
        <fullName evidence="6">Membrane fusion protein, multidrug efflux system</fullName>
    </submittedName>
</protein>
<feature type="region of interest" description="Disordered" evidence="3">
    <location>
        <begin position="49"/>
        <end position="72"/>
    </location>
</feature>
<dbReference type="Proteomes" id="UP000199582">
    <property type="component" value="Unassembled WGS sequence"/>
</dbReference>
<evidence type="ECO:0000313" key="7">
    <source>
        <dbReference type="Proteomes" id="UP000199582"/>
    </source>
</evidence>
<name>A0A1H7HFH9_9RHOB</name>
<feature type="domain" description="CusB-like beta-barrel" evidence="5">
    <location>
        <begin position="285"/>
        <end position="353"/>
    </location>
</feature>
<dbReference type="Gene3D" id="1.10.287.470">
    <property type="entry name" value="Helix hairpin bin"/>
    <property type="match status" value="1"/>
</dbReference>
<evidence type="ECO:0000256" key="3">
    <source>
        <dbReference type="SAM" id="MobiDB-lite"/>
    </source>
</evidence>
<feature type="transmembrane region" description="Helical" evidence="4">
    <location>
        <begin position="20"/>
        <end position="38"/>
    </location>
</feature>
<organism evidence="6 7">
    <name type="scientific">Roseovarius azorensis</name>
    <dbReference type="NCBI Taxonomy" id="1287727"/>
    <lineage>
        <taxon>Bacteria</taxon>
        <taxon>Pseudomonadati</taxon>
        <taxon>Pseudomonadota</taxon>
        <taxon>Alphaproteobacteria</taxon>
        <taxon>Rhodobacterales</taxon>
        <taxon>Roseobacteraceae</taxon>
        <taxon>Roseovarius</taxon>
    </lineage>
</organism>
<dbReference type="GO" id="GO:0015562">
    <property type="term" value="F:efflux transmembrane transporter activity"/>
    <property type="evidence" value="ECO:0007669"/>
    <property type="project" value="TreeGrafter"/>
</dbReference>
<keyword evidence="4" id="KW-1133">Transmembrane helix</keyword>
<sequence length="433" mass="45944">MVVAILVVRHRSSESYRMRLVPILIALVVSGLIYAFVFERDRLNAHLGRDQPGAATGEDAATASEDESTGSAQDAVGITRVVAIRSLAREVDSNVTLRGRTEANRIVELRAETSGLVISEPLRKGAFVDAGQMLCRLDPAAREATLAEARARLTEARARVPEAESRVTEAQAQVEEAEINANAANNLVQEGFASQTRVAATRAALSSAQAALQSARSGLDAASAGIESARAAVAAAEKEIERLTIRAPFPGVLETDTAEIGSLLQPGALCATVLQLDPLKIVGFVSELQVARVEPGAATTARTASGHLVEGTVSFLSRAADDTTRTFRVEIEVPNPDLTLRDGETAEIMISAEGKAAHLLPQSALTLNDEGTLGLRMVDKESRAQFVPVSILRDTPQGVWLTGLPDQTDVIVIGQEYVTDGVPVEPSYQELGQ</sequence>
<dbReference type="InterPro" id="IPR058792">
    <property type="entry name" value="Beta-barrel_RND_2"/>
</dbReference>
<keyword evidence="4" id="KW-0812">Transmembrane</keyword>
<evidence type="ECO:0000256" key="2">
    <source>
        <dbReference type="SAM" id="Coils"/>
    </source>
</evidence>
<dbReference type="InterPro" id="IPR006143">
    <property type="entry name" value="RND_pump_MFP"/>
</dbReference>
<evidence type="ECO:0000256" key="1">
    <source>
        <dbReference type="ARBA" id="ARBA00009477"/>
    </source>
</evidence>
<dbReference type="PANTHER" id="PTHR30469:SF29">
    <property type="entry name" value="BLR2860 PROTEIN"/>
    <property type="match status" value="1"/>
</dbReference>
<evidence type="ECO:0000256" key="4">
    <source>
        <dbReference type="SAM" id="Phobius"/>
    </source>
</evidence>
<dbReference type="AlphaFoldDB" id="A0A1H7HFH9"/>
<keyword evidence="7" id="KW-1185">Reference proteome</keyword>
<dbReference type="SUPFAM" id="SSF111369">
    <property type="entry name" value="HlyD-like secretion proteins"/>
    <property type="match status" value="2"/>
</dbReference>
<dbReference type="Gene3D" id="2.40.30.170">
    <property type="match status" value="1"/>
</dbReference>
<dbReference type="Pfam" id="PF25954">
    <property type="entry name" value="Beta-barrel_RND_2"/>
    <property type="match status" value="1"/>
</dbReference>
<keyword evidence="2" id="KW-0175">Coiled coil</keyword>
<reference evidence="6 7" key="1">
    <citation type="submission" date="2016-10" db="EMBL/GenBank/DDBJ databases">
        <authorList>
            <person name="de Groot N.N."/>
        </authorList>
    </citation>
    <scope>NUCLEOTIDE SEQUENCE [LARGE SCALE GENOMIC DNA]</scope>
    <source>
        <strain evidence="6 7">DSM 100674</strain>
    </source>
</reference>
<feature type="coiled-coil region" evidence="2">
    <location>
        <begin position="146"/>
        <end position="187"/>
    </location>
</feature>
<proteinExistence type="inferred from homology"/>
<evidence type="ECO:0000259" key="5">
    <source>
        <dbReference type="Pfam" id="PF25954"/>
    </source>
</evidence>
<feature type="coiled-coil region" evidence="2">
    <location>
        <begin position="219"/>
        <end position="246"/>
    </location>
</feature>
<dbReference type="Gene3D" id="2.40.50.100">
    <property type="match status" value="1"/>
</dbReference>
<dbReference type="NCBIfam" id="TIGR01730">
    <property type="entry name" value="RND_mfp"/>
    <property type="match status" value="1"/>
</dbReference>
<dbReference type="STRING" id="1287727.SAMN05443999_101525"/>
<gene>
    <name evidence="6" type="ORF">SAMN05443999_101525</name>
</gene>
<keyword evidence="4" id="KW-0472">Membrane</keyword>
<dbReference type="GO" id="GO:1990281">
    <property type="term" value="C:efflux pump complex"/>
    <property type="evidence" value="ECO:0007669"/>
    <property type="project" value="TreeGrafter"/>
</dbReference>
<comment type="similarity">
    <text evidence="1">Belongs to the membrane fusion protein (MFP) (TC 8.A.1) family.</text>
</comment>
<accession>A0A1H7HFH9</accession>
<dbReference type="PANTHER" id="PTHR30469">
    <property type="entry name" value="MULTIDRUG RESISTANCE PROTEIN MDTA"/>
    <property type="match status" value="1"/>
</dbReference>
<dbReference type="EMBL" id="FOAG01000001">
    <property type="protein sequence ID" value="SEK49069.1"/>
    <property type="molecule type" value="Genomic_DNA"/>
</dbReference>